<accession>A0A6G4TZR2</accession>
<dbReference type="EMBL" id="JAAKZV010000063">
    <property type="protein sequence ID" value="NGN65465.1"/>
    <property type="molecule type" value="Genomic_DNA"/>
</dbReference>
<comment type="caution">
    <text evidence="2">The sequence shown here is derived from an EMBL/GenBank/DDBJ whole genome shotgun (WGS) entry which is preliminary data.</text>
</comment>
<dbReference type="Pfam" id="PF13460">
    <property type="entry name" value="NAD_binding_10"/>
    <property type="match status" value="1"/>
</dbReference>
<dbReference type="InterPro" id="IPR016040">
    <property type="entry name" value="NAD(P)-bd_dom"/>
</dbReference>
<dbReference type="InterPro" id="IPR051606">
    <property type="entry name" value="Polyketide_Oxido-like"/>
</dbReference>
<dbReference type="Proteomes" id="UP000481583">
    <property type="component" value="Unassembled WGS sequence"/>
</dbReference>
<dbReference type="AlphaFoldDB" id="A0A6G4TZR2"/>
<gene>
    <name evidence="2" type="ORF">G5C51_16370</name>
</gene>
<evidence type="ECO:0000313" key="2">
    <source>
        <dbReference type="EMBL" id="NGN65465.1"/>
    </source>
</evidence>
<dbReference type="SUPFAM" id="SSF51735">
    <property type="entry name" value="NAD(P)-binding Rossmann-fold domains"/>
    <property type="match status" value="1"/>
</dbReference>
<evidence type="ECO:0000259" key="1">
    <source>
        <dbReference type="Pfam" id="PF13460"/>
    </source>
</evidence>
<dbReference type="InterPro" id="IPR036291">
    <property type="entry name" value="NAD(P)-bd_dom_sf"/>
</dbReference>
<dbReference type="Gene3D" id="3.40.50.720">
    <property type="entry name" value="NAD(P)-binding Rossmann-like Domain"/>
    <property type="match status" value="1"/>
</dbReference>
<reference evidence="2 3" key="1">
    <citation type="submission" date="2020-02" db="EMBL/GenBank/DDBJ databases">
        <title>Whole-genome analyses of novel actinobacteria.</title>
        <authorList>
            <person name="Sahin N."/>
        </authorList>
    </citation>
    <scope>NUCLEOTIDE SEQUENCE [LARGE SCALE GENOMIC DNA]</scope>
    <source>
        <strain evidence="2 3">A7024</strain>
    </source>
</reference>
<keyword evidence="3" id="KW-1185">Reference proteome</keyword>
<dbReference type="PANTHER" id="PTHR43355:SF2">
    <property type="entry name" value="FLAVIN REDUCTASE (NADPH)"/>
    <property type="match status" value="1"/>
</dbReference>
<evidence type="ECO:0000313" key="3">
    <source>
        <dbReference type="Proteomes" id="UP000481583"/>
    </source>
</evidence>
<proteinExistence type="predicted"/>
<sequence length="218" mass="22567">MTPLRIAVIGAAGMSGSRIVAEARARGHEVTAVGRDAARLAGLGEGVRVRTGDASDPGDVARLAAGQDVVVQATRPAFGREQDAAVVMKAVLAGLAGSGVRLTVVGGAGSLVVPGSGGRLAIDDPSVVPPQYREFAQASNEQYEVCRTAGAEVDWTYLSPSAVFEPGERTGRFRTGTDELLVDADGRSSISAEDAAIALLDEIERPRFTGGRRFTVGY</sequence>
<protein>
    <submittedName>
        <fullName evidence="2">NAD(P)H-binding protein</fullName>
    </submittedName>
</protein>
<dbReference type="PANTHER" id="PTHR43355">
    <property type="entry name" value="FLAVIN REDUCTASE (NADPH)"/>
    <property type="match status" value="1"/>
</dbReference>
<name>A0A6G4TZR2_9ACTN</name>
<dbReference type="GO" id="GO:0016646">
    <property type="term" value="F:oxidoreductase activity, acting on the CH-NH group of donors, NAD or NADP as acceptor"/>
    <property type="evidence" value="ECO:0007669"/>
    <property type="project" value="TreeGrafter"/>
</dbReference>
<dbReference type="RefSeq" id="WP_165237919.1">
    <property type="nucleotide sequence ID" value="NZ_JAAKZV010000063.1"/>
</dbReference>
<feature type="domain" description="NAD(P)-binding" evidence="1">
    <location>
        <begin position="10"/>
        <end position="205"/>
    </location>
</feature>
<organism evidence="2 3">
    <name type="scientific">Streptomyces coryli</name>
    <dbReference type="NCBI Taxonomy" id="1128680"/>
    <lineage>
        <taxon>Bacteria</taxon>
        <taxon>Bacillati</taxon>
        <taxon>Actinomycetota</taxon>
        <taxon>Actinomycetes</taxon>
        <taxon>Kitasatosporales</taxon>
        <taxon>Streptomycetaceae</taxon>
        <taxon>Streptomyces</taxon>
    </lineage>
</organism>